<keyword evidence="2" id="KW-1185">Reference proteome</keyword>
<evidence type="ECO:0000313" key="2">
    <source>
        <dbReference type="Proteomes" id="UP001610446"/>
    </source>
</evidence>
<sequence>MAPQGQEKQFIFVGGPALTAKGSGIRSKVVQDGMRERRLARQKIALDEMDRLIQERRTSSPPHCSCRRQAIPASALSQSPARNQPIRGERCMFCTSCLRRLDNFARSSVHGPAIGLPEPMIPINERTSKLKVREIFSFATRFIFPNLRILGQPDLFQTWAFPFEDDELKFFTFLWSSRYHEDVLRLTYGAPADPARLKEQLALKGQTLRALRKQVRSYTCQEPIDGIIRCMLVLGVNEKPSERIYREPSPFAPVFTGLHGLEVYGSRDYSPIHWKVMHELLQKHGGIKALNLFALAWQVSIADLTNAAHTIRKPLYPLVDVYGQELELDPPLLLFKQHLSGNSNAEFLKPGSGFRELLFMKPSVQKELVRVFCNIGELSHVMESLSTQPIDPQLLDILADSRDLAHHQLFSLPTEHDPAHQILQITDRKPTRDTHGRSLNIYLVCYLSTLLYATHVTFPVPRSILVRQRLLGWLCPRLLQLALPGRGLPSPLVLWCTSVALIALDKEEPFDGVLKLFQRLCRGLQVTSLEELLPILRWFAWVDSAVRHHYTTLETYFLSLNEDDTHKTKC</sequence>
<reference evidence="1 2" key="1">
    <citation type="submission" date="2024-07" db="EMBL/GenBank/DDBJ databases">
        <title>Section-level genome sequencing and comparative genomics of Aspergillus sections Usti and Cavernicolus.</title>
        <authorList>
            <consortium name="Lawrence Berkeley National Laboratory"/>
            <person name="Nybo J.L."/>
            <person name="Vesth T.C."/>
            <person name="Theobald S."/>
            <person name="Frisvad J.C."/>
            <person name="Larsen T.O."/>
            <person name="Kjaerboelling I."/>
            <person name="Rothschild-Mancinelli K."/>
            <person name="Lyhne E.K."/>
            <person name="Kogle M.E."/>
            <person name="Barry K."/>
            <person name="Clum A."/>
            <person name="Na H."/>
            <person name="Ledsgaard L."/>
            <person name="Lin J."/>
            <person name="Lipzen A."/>
            <person name="Kuo A."/>
            <person name="Riley R."/>
            <person name="Mondo S."/>
            <person name="Labutti K."/>
            <person name="Haridas S."/>
            <person name="Pangalinan J."/>
            <person name="Salamov A.A."/>
            <person name="Simmons B.A."/>
            <person name="Magnuson J.K."/>
            <person name="Chen J."/>
            <person name="Drula E."/>
            <person name="Henrissat B."/>
            <person name="Wiebenga A."/>
            <person name="Lubbers R.J."/>
            <person name="Gomes A.C."/>
            <person name="Makela M.R."/>
            <person name="Stajich J."/>
            <person name="Grigoriev I.V."/>
            <person name="Mortensen U.H."/>
            <person name="De Vries R.P."/>
            <person name="Baker S.E."/>
            <person name="Andersen M.R."/>
        </authorList>
    </citation>
    <scope>NUCLEOTIDE SEQUENCE [LARGE SCALE GENOMIC DNA]</scope>
    <source>
        <strain evidence="1 2">CBS 123904</strain>
    </source>
</reference>
<organism evidence="1 2">
    <name type="scientific">Aspergillus pseudoustus</name>
    <dbReference type="NCBI Taxonomy" id="1810923"/>
    <lineage>
        <taxon>Eukaryota</taxon>
        <taxon>Fungi</taxon>
        <taxon>Dikarya</taxon>
        <taxon>Ascomycota</taxon>
        <taxon>Pezizomycotina</taxon>
        <taxon>Eurotiomycetes</taxon>
        <taxon>Eurotiomycetidae</taxon>
        <taxon>Eurotiales</taxon>
        <taxon>Aspergillaceae</taxon>
        <taxon>Aspergillus</taxon>
        <taxon>Aspergillus subgen. Nidulantes</taxon>
    </lineage>
</organism>
<comment type="caution">
    <text evidence="1">The sequence shown here is derived from an EMBL/GenBank/DDBJ whole genome shotgun (WGS) entry which is preliminary data.</text>
</comment>
<proteinExistence type="predicted"/>
<evidence type="ECO:0008006" key="3">
    <source>
        <dbReference type="Google" id="ProtNLM"/>
    </source>
</evidence>
<dbReference type="EMBL" id="JBFXLU010000246">
    <property type="protein sequence ID" value="KAL2833186.1"/>
    <property type="molecule type" value="Genomic_DNA"/>
</dbReference>
<name>A0ABR4IZW1_9EURO</name>
<protein>
    <recommendedName>
        <fullName evidence="3">Fungal-specific transcription factor domain-containing protein</fullName>
    </recommendedName>
</protein>
<accession>A0ABR4IZW1</accession>
<evidence type="ECO:0000313" key="1">
    <source>
        <dbReference type="EMBL" id="KAL2833186.1"/>
    </source>
</evidence>
<dbReference type="Proteomes" id="UP001610446">
    <property type="component" value="Unassembled WGS sequence"/>
</dbReference>
<gene>
    <name evidence="1" type="ORF">BJY01DRAFT_259927</name>
</gene>